<dbReference type="PANTHER" id="PTHR24252">
    <property type="entry name" value="ACROSIN-RELATED"/>
    <property type="match status" value="1"/>
</dbReference>
<evidence type="ECO:0000313" key="8">
    <source>
        <dbReference type="Proteomes" id="UP001152799"/>
    </source>
</evidence>
<dbReference type="GO" id="GO:0006508">
    <property type="term" value="P:proteolysis"/>
    <property type="evidence" value="ECO:0007669"/>
    <property type="project" value="UniProtKB-KW"/>
</dbReference>
<keyword evidence="8" id="KW-1185">Reference proteome</keyword>
<keyword evidence="1" id="KW-0645">Protease</keyword>
<keyword evidence="4" id="KW-1015">Disulfide bond</keyword>
<dbReference type="PROSITE" id="PS00134">
    <property type="entry name" value="TRYPSIN_HIS"/>
    <property type="match status" value="1"/>
</dbReference>
<sequence length="243" mass="27209">MYKILLVVINFVILLSKCEVNLSARTRHLYYKTYGNLIIANQQHTSLKPGDTVMETKVTSPLLSMNDPTSNSMNKNIIDWFLGAVGLKPPENTNKPPQNNPNLKCSQCTCGVALKHKRIVGGIETLVNEYPWMVALHYNNRFYCGASLINNKYLLTAAHCVNGKERLSAIFLDHDRSNSYETTTFSRKVKNILKHSSYAQGGNYNNDIALLRLDEEVSLADMTRPVCLPPVGKSFTGLNGKNK</sequence>
<name>A0A9N9QMT4_9CUCU</name>
<dbReference type="InterPro" id="IPR001314">
    <property type="entry name" value="Peptidase_S1A"/>
</dbReference>
<accession>A0A9N9QMT4</accession>
<dbReference type="Proteomes" id="UP001152799">
    <property type="component" value="Chromosome 2"/>
</dbReference>
<dbReference type="EMBL" id="OU892278">
    <property type="protein sequence ID" value="CAG9765524.1"/>
    <property type="molecule type" value="Genomic_DNA"/>
</dbReference>
<dbReference type="FunFam" id="2.40.10.10:FF:000060">
    <property type="entry name" value="Acrosin"/>
    <property type="match status" value="1"/>
</dbReference>
<dbReference type="InterPro" id="IPR043504">
    <property type="entry name" value="Peptidase_S1_PA_chymotrypsin"/>
</dbReference>
<dbReference type="OrthoDB" id="10012881at2759"/>
<keyword evidence="3" id="KW-0720">Serine protease</keyword>
<dbReference type="PROSITE" id="PS50240">
    <property type="entry name" value="TRYPSIN_DOM"/>
    <property type="match status" value="1"/>
</dbReference>
<proteinExistence type="predicted"/>
<evidence type="ECO:0000256" key="3">
    <source>
        <dbReference type="ARBA" id="ARBA00022825"/>
    </source>
</evidence>
<evidence type="ECO:0000256" key="5">
    <source>
        <dbReference type="SAM" id="SignalP"/>
    </source>
</evidence>
<evidence type="ECO:0000256" key="1">
    <source>
        <dbReference type="ARBA" id="ARBA00022670"/>
    </source>
</evidence>
<dbReference type="PANTHER" id="PTHR24252:SF7">
    <property type="entry name" value="HYALIN"/>
    <property type="match status" value="1"/>
</dbReference>
<dbReference type="CDD" id="cd00190">
    <property type="entry name" value="Tryp_SPc"/>
    <property type="match status" value="1"/>
</dbReference>
<dbReference type="SUPFAM" id="SSF50494">
    <property type="entry name" value="Trypsin-like serine proteases"/>
    <property type="match status" value="1"/>
</dbReference>
<reference evidence="7" key="1">
    <citation type="submission" date="2022-01" db="EMBL/GenBank/DDBJ databases">
        <authorList>
            <person name="King R."/>
        </authorList>
    </citation>
    <scope>NUCLEOTIDE SEQUENCE</scope>
</reference>
<dbReference type="InterPro" id="IPR001254">
    <property type="entry name" value="Trypsin_dom"/>
</dbReference>
<feature type="domain" description="Peptidase S1" evidence="6">
    <location>
        <begin position="119"/>
        <end position="243"/>
    </location>
</feature>
<dbReference type="Gene3D" id="2.40.10.10">
    <property type="entry name" value="Trypsin-like serine proteases"/>
    <property type="match status" value="1"/>
</dbReference>
<dbReference type="Pfam" id="PF00089">
    <property type="entry name" value="Trypsin"/>
    <property type="match status" value="1"/>
</dbReference>
<organism evidence="7 8">
    <name type="scientific">Ceutorhynchus assimilis</name>
    <name type="common">cabbage seed weevil</name>
    <dbReference type="NCBI Taxonomy" id="467358"/>
    <lineage>
        <taxon>Eukaryota</taxon>
        <taxon>Metazoa</taxon>
        <taxon>Ecdysozoa</taxon>
        <taxon>Arthropoda</taxon>
        <taxon>Hexapoda</taxon>
        <taxon>Insecta</taxon>
        <taxon>Pterygota</taxon>
        <taxon>Neoptera</taxon>
        <taxon>Endopterygota</taxon>
        <taxon>Coleoptera</taxon>
        <taxon>Polyphaga</taxon>
        <taxon>Cucujiformia</taxon>
        <taxon>Curculionidae</taxon>
        <taxon>Ceutorhynchinae</taxon>
        <taxon>Ceutorhynchus</taxon>
    </lineage>
</organism>
<evidence type="ECO:0000256" key="4">
    <source>
        <dbReference type="ARBA" id="ARBA00023157"/>
    </source>
</evidence>
<feature type="chain" id="PRO_5040508767" description="Peptidase S1 domain-containing protein" evidence="5">
    <location>
        <begin position="19"/>
        <end position="243"/>
    </location>
</feature>
<dbReference type="GO" id="GO:0004252">
    <property type="term" value="F:serine-type endopeptidase activity"/>
    <property type="evidence" value="ECO:0007669"/>
    <property type="project" value="InterPro"/>
</dbReference>
<evidence type="ECO:0000259" key="6">
    <source>
        <dbReference type="PROSITE" id="PS50240"/>
    </source>
</evidence>
<gene>
    <name evidence="7" type="ORF">CEUTPL_LOCUS6129</name>
</gene>
<dbReference type="PRINTS" id="PR00722">
    <property type="entry name" value="CHYMOTRYPSIN"/>
</dbReference>
<dbReference type="AlphaFoldDB" id="A0A9N9QMT4"/>
<keyword evidence="5" id="KW-0732">Signal</keyword>
<evidence type="ECO:0000313" key="7">
    <source>
        <dbReference type="EMBL" id="CAG9765524.1"/>
    </source>
</evidence>
<keyword evidence="2" id="KW-0378">Hydrolase</keyword>
<dbReference type="InterPro" id="IPR018114">
    <property type="entry name" value="TRYPSIN_HIS"/>
</dbReference>
<dbReference type="InterPro" id="IPR009003">
    <property type="entry name" value="Peptidase_S1_PA"/>
</dbReference>
<evidence type="ECO:0000256" key="2">
    <source>
        <dbReference type="ARBA" id="ARBA00022801"/>
    </source>
</evidence>
<dbReference type="SMART" id="SM00020">
    <property type="entry name" value="Tryp_SPc"/>
    <property type="match status" value="1"/>
</dbReference>
<protein>
    <recommendedName>
        <fullName evidence="6">Peptidase S1 domain-containing protein</fullName>
    </recommendedName>
</protein>
<feature type="signal peptide" evidence="5">
    <location>
        <begin position="1"/>
        <end position="18"/>
    </location>
</feature>